<accession>A0A0D0H2D6</accession>
<name>A0A0D0H2D6_9MICO</name>
<protein>
    <submittedName>
        <fullName evidence="1">Uncharacterized protein</fullName>
    </submittedName>
</protein>
<sequence length="420" mass="45316">METTLNALTGANEQFLTGAALTAVGGPGAKHGIQLLTSSEVLDLGTLNSVEQAVLRKWVNTKDVYPYAVVLPDEPDSIIYLAKPTQPAASTADPVSGVPFPAGMPRIQSHLMHFKTLLEDNTTDRKERRPWWTLHRARETVIGNASADEHGWAPFCLTTRWGGGGKLVVGLAPGGSAPASGLHVLRPEGDLVPPAYLAALYNSDLYQEIALSLPPGQLRQADLERIGLPLLQADAVESVSKSVYELARLVTTLVRQESLRFPRVLETLRSDVTLSADLKSSWLSETGASSLWGKLQEATWATTEAKRAAGTPLGDVSFSDDLLGQVVTIHVRNEPQKTAAEIHLAGHVTVAASEALAAAIRGLAFLGGKVRDLGELYVPIDPEVLSQQKAEDDSRLDALLEQYKTERTKIEEALGQHVRR</sequence>
<dbReference type="AlphaFoldDB" id="A0A0D0H2D6"/>
<evidence type="ECO:0000313" key="1">
    <source>
        <dbReference type="EMBL" id="KIP51305.1"/>
    </source>
</evidence>
<gene>
    <name evidence="1" type="ORF">SD72_16180</name>
</gene>
<keyword evidence="2" id="KW-1185">Reference proteome</keyword>
<comment type="caution">
    <text evidence="1">The sequence shown here is derived from an EMBL/GenBank/DDBJ whole genome shotgun (WGS) entry which is preliminary data.</text>
</comment>
<reference evidence="1 2" key="1">
    <citation type="submission" date="2015-01" db="EMBL/GenBank/DDBJ databases">
        <title>Draft genome sequence of Leucobacter komagatae strain VKM ST2845.</title>
        <authorList>
            <person name="Karlyshev A.V."/>
            <person name="Kudryashova E.B."/>
        </authorList>
    </citation>
    <scope>NUCLEOTIDE SEQUENCE [LARGE SCALE GENOMIC DNA]</scope>
    <source>
        <strain evidence="1 2">VKM ST2845</strain>
    </source>
</reference>
<organism evidence="1 2">
    <name type="scientific">Leucobacter komagatae</name>
    <dbReference type="NCBI Taxonomy" id="55969"/>
    <lineage>
        <taxon>Bacteria</taxon>
        <taxon>Bacillati</taxon>
        <taxon>Actinomycetota</taxon>
        <taxon>Actinomycetes</taxon>
        <taxon>Micrococcales</taxon>
        <taxon>Microbacteriaceae</taxon>
        <taxon>Leucobacter</taxon>
    </lineage>
</organism>
<proteinExistence type="predicted"/>
<dbReference type="Proteomes" id="UP000032120">
    <property type="component" value="Unassembled WGS sequence"/>
</dbReference>
<evidence type="ECO:0000313" key="2">
    <source>
        <dbReference type="Proteomes" id="UP000032120"/>
    </source>
</evidence>
<dbReference type="EMBL" id="JXSQ01000047">
    <property type="protein sequence ID" value="KIP51305.1"/>
    <property type="molecule type" value="Genomic_DNA"/>
</dbReference>